<dbReference type="STRING" id="667725.A0A0L0GAP9"/>
<feature type="coiled-coil region" evidence="4">
    <location>
        <begin position="127"/>
        <end position="154"/>
    </location>
</feature>
<sequence length="593" mass="66957">MAPKGKGGAKAAARQAKLDDKKSKKAASKAAKEDVAVISDIVMTGESAVQNAQSRDIKFVNFSLMYMGQVLIQDTNLELSMGRRYGLLGRNGSGKSTFLKGLANREVPIGDHIDIYHLDREAEPEPVNALQAVINFVQKEHERLEKEEESIMETDGPDSPLLDDIYRRLDELDPSTFQKRAGELLFGLGFSHQMMMKETRDLSGGWRMRVALARALFVKPTLLLLDEPTNHLDLEACVWLEQYLSTYDRILIVVSHSQDFLNGVCNNMMHLTQDKELMYYGGNYDSYVNTRKENEVNQMKQYAKQQEEIKNIKDFIATCGTYANLVRQAKSRQKILDKMIADGLIKKVEEEGCVPLSFPDPDILTPPVLAFNDVGFAYNGKEEDMLYKNLEFGVDLDSRIVLVGPNGAGKSTLLKLMQDEISPTKGTINRHTHLSMARYHQHSTDQLNLDQTPIEYMRTEFADLNLGIDVWRQRLGKFGITGKTQVSTISTMSDGQKSRLVFAWLAEKKPHLLLFDEPTNHLDMEGIDALAKGINMFKGGMVLVSHDFRLLQQVAKEIWVCDKKTVKKWPGDILSYKKHLHDVMKDYVAPTSG</sequence>
<reference evidence="7 8" key="1">
    <citation type="submission" date="2011-02" db="EMBL/GenBank/DDBJ databases">
        <title>The Genome Sequence of Sphaeroforma arctica JP610.</title>
        <authorList>
            <consortium name="The Broad Institute Genome Sequencing Platform"/>
            <person name="Russ C."/>
            <person name="Cuomo C."/>
            <person name="Young S.K."/>
            <person name="Zeng Q."/>
            <person name="Gargeya S."/>
            <person name="Alvarado L."/>
            <person name="Berlin A."/>
            <person name="Chapman S.B."/>
            <person name="Chen Z."/>
            <person name="Freedman E."/>
            <person name="Gellesch M."/>
            <person name="Goldberg J."/>
            <person name="Griggs A."/>
            <person name="Gujja S."/>
            <person name="Heilman E."/>
            <person name="Heiman D."/>
            <person name="Howarth C."/>
            <person name="Mehta T."/>
            <person name="Neiman D."/>
            <person name="Pearson M."/>
            <person name="Roberts A."/>
            <person name="Saif S."/>
            <person name="Shea T."/>
            <person name="Shenoy N."/>
            <person name="Sisk P."/>
            <person name="Stolte C."/>
            <person name="Sykes S."/>
            <person name="White J."/>
            <person name="Yandava C."/>
            <person name="Burger G."/>
            <person name="Gray M.W."/>
            <person name="Holland P.W.H."/>
            <person name="King N."/>
            <person name="Lang F.B.F."/>
            <person name="Roger A.J."/>
            <person name="Ruiz-Trillo I."/>
            <person name="Haas B."/>
            <person name="Nusbaum C."/>
            <person name="Birren B."/>
        </authorList>
    </citation>
    <scope>NUCLEOTIDE SEQUENCE [LARGE SCALE GENOMIC DNA]</scope>
    <source>
        <strain evidence="7 8">JP610</strain>
    </source>
</reference>
<dbReference type="eggNOG" id="KOG0927">
    <property type="taxonomic scope" value="Eukaryota"/>
</dbReference>
<name>A0A0L0GAP9_9EUKA</name>
<organism evidence="7 8">
    <name type="scientific">Sphaeroforma arctica JP610</name>
    <dbReference type="NCBI Taxonomy" id="667725"/>
    <lineage>
        <taxon>Eukaryota</taxon>
        <taxon>Ichthyosporea</taxon>
        <taxon>Ichthyophonida</taxon>
        <taxon>Sphaeroforma</taxon>
    </lineage>
</organism>
<dbReference type="InterPro" id="IPR003593">
    <property type="entry name" value="AAA+_ATPase"/>
</dbReference>
<accession>A0A0L0GAP9</accession>
<protein>
    <submittedName>
        <fullName evidence="7">ABC transporter F family member 2</fullName>
    </submittedName>
</protein>
<feature type="domain" description="ABC transporter" evidence="6">
    <location>
        <begin position="57"/>
        <end position="299"/>
    </location>
</feature>
<dbReference type="InterPro" id="IPR032781">
    <property type="entry name" value="ABC_tran_Xtn"/>
</dbReference>
<keyword evidence="1" id="KW-0677">Repeat</keyword>
<dbReference type="PANTHER" id="PTHR19211">
    <property type="entry name" value="ATP-BINDING TRANSPORT PROTEIN-RELATED"/>
    <property type="match status" value="1"/>
</dbReference>
<feature type="domain" description="ABC transporter" evidence="6">
    <location>
        <begin position="369"/>
        <end position="588"/>
    </location>
</feature>
<dbReference type="FunFam" id="3.40.50.300:FF:000011">
    <property type="entry name" value="Putative ABC transporter ATP-binding component"/>
    <property type="match status" value="1"/>
</dbReference>
<dbReference type="OrthoDB" id="2110130at2759"/>
<evidence type="ECO:0000256" key="2">
    <source>
        <dbReference type="ARBA" id="ARBA00022741"/>
    </source>
</evidence>
<evidence type="ECO:0000256" key="5">
    <source>
        <dbReference type="SAM" id="MobiDB-lite"/>
    </source>
</evidence>
<keyword evidence="2" id="KW-0547">Nucleotide-binding</keyword>
<keyword evidence="3" id="KW-0067">ATP-binding</keyword>
<evidence type="ECO:0000313" key="8">
    <source>
        <dbReference type="Proteomes" id="UP000054560"/>
    </source>
</evidence>
<dbReference type="SMART" id="SM00382">
    <property type="entry name" value="AAA"/>
    <property type="match status" value="2"/>
</dbReference>
<evidence type="ECO:0000259" key="6">
    <source>
        <dbReference type="PROSITE" id="PS50893"/>
    </source>
</evidence>
<dbReference type="GeneID" id="25902356"/>
<feature type="region of interest" description="Disordered" evidence="5">
    <location>
        <begin position="1"/>
        <end position="27"/>
    </location>
</feature>
<dbReference type="InterPro" id="IPR027417">
    <property type="entry name" value="P-loop_NTPase"/>
</dbReference>
<dbReference type="SUPFAM" id="SSF52540">
    <property type="entry name" value="P-loop containing nucleoside triphosphate hydrolases"/>
    <property type="match status" value="2"/>
</dbReference>
<dbReference type="InterPro" id="IPR017871">
    <property type="entry name" value="ABC_transporter-like_CS"/>
</dbReference>
<dbReference type="Pfam" id="PF12848">
    <property type="entry name" value="ABC_tran_Xtn"/>
    <property type="match status" value="1"/>
</dbReference>
<keyword evidence="4" id="KW-0175">Coiled coil</keyword>
<dbReference type="RefSeq" id="XP_014159878.1">
    <property type="nucleotide sequence ID" value="XM_014304403.1"/>
</dbReference>
<evidence type="ECO:0000256" key="3">
    <source>
        <dbReference type="ARBA" id="ARBA00022840"/>
    </source>
</evidence>
<dbReference type="GO" id="GO:0016887">
    <property type="term" value="F:ATP hydrolysis activity"/>
    <property type="evidence" value="ECO:0007669"/>
    <property type="project" value="InterPro"/>
</dbReference>
<dbReference type="FunFam" id="3.40.50.300:FF:000104">
    <property type="entry name" value="ATP-binding cassette sub-family F member 3"/>
    <property type="match status" value="1"/>
</dbReference>
<dbReference type="Proteomes" id="UP000054560">
    <property type="component" value="Unassembled WGS sequence"/>
</dbReference>
<dbReference type="InterPro" id="IPR003439">
    <property type="entry name" value="ABC_transporter-like_ATP-bd"/>
</dbReference>
<keyword evidence="8" id="KW-1185">Reference proteome</keyword>
<dbReference type="AlphaFoldDB" id="A0A0L0GAP9"/>
<dbReference type="Pfam" id="PF00005">
    <property type="entry name" value="ABC_tran"/>
    <property type="match status" value="2"/>
</dbReference>
<evidence type="ECO:0000256" key="4">
    <source>
        <dbReference type="SAM" id="Coils"/>
    </source>
</evidence>
<dbReference type="PROSITE" id="PS50893">
    <property type="entry name" value="ABC_TRANSPORTER_2"/>
    <property type="match status" value="2"/>
</dbReference>
<evidence type="ECO:0000256" key="1">
    <source>
        <dbReference type="ARBA" id="ARBA00022737"/>
    </source>
</evidence>
<dbReference type="Gene3D" id="3.40.50.300">
    <property type="entry name" value="P-loop containing nucleotide triphosphate hydrolases"/>
    <property type="match status" value="2"/>
</dbReference>
<proteinExistence type="predicted"/>
<dbReference type="PANTHER" id="PTHR19211:SF15">
    <property type="entry name" value="ATP-BINDING CASSETTE SUB-FAMILY F MEMBER 2"/>
    <property type="match status" value="1"/>
</dbReference>
<dbReference type="CDD" id="cd03221">
    <property type="entry name" value="ABCF_EF-3"/>
    <property type="match status" value="2"/>
</dbReference>
<dbReference type="PROSITE" id="PS00211">
    <property type="entry name" value="ABC_TRANSPORTER_1"/>
    <property type="match status" value="1"/>
</dbReference>
<gene>
    <name evidence="7" type="ORF">SARC_01852</name>
</gene>
<dbReference type="InterPro" id="IPR050611">
    <property type="entry name" value="ABCF"/>
</dbReference>
<dbReference type="GO" id="GO:0005524">
    <property type="term" value="F:ATP binding"/>
    <property type="evidence" value="ECO:0007669"/>
    <property type="project" value="UniProtKB-KW"/>
</dbReference>
<dbReference type="EMBL" id="KQ241674">
    <property type="protein sequence ID" value="KNC85976.1"/>
    <property type="molecule type" value="Genomic_DNA"/>
</dbReference>
<evidence type="ECO:0000313" key="7">
    <source>
        <dbReference type="EMBL" id="KNC85976.1"/>
    </source>
</evidence>